<evidence type="ECO:0000256" key="9">
    <source>
        <dbReference type="RuleBase" id="RU003465"/>
    </source>
</evidence>
<accession>A0AA38YYQ0</accession>
<gene>
    <name evidence="12" type="ORF">PVL29_021169</name>
</gene>
<dbReference type="Proteomes" id="UP001168098">
    <property type="component" value="Unassembled WGS sequence"/>
</dbReference>
<dbReference type="InterPro" id="IPR001932">
    <property type="entry name" value="PPM-type_phosphatase-like_dom"/>
</dbReference>
<evidence type="ECO:0000256" key="8">
    <source>
        <dbReference type="ARBA" id="ARBA00023211"/>
    </source>
</evidence>
<dbReference type="PANTHER" id="PTHR47992">
    <property type="entry name" value="PROTEIN PHOSPHATASE"/>
    <property type="match status" value="1"/>
</dbReference>
<evidence type="ECO:0000256" key="1">
    <source>
        <dbReference type="ARBA" id="ARBA00001936"/>
    </source>
</evidence>
<dbReference type="PROSITE" id="PS01032">
    <property type="entry name" value="PPM_1"/>
    <property type="match status" value="1"/>
</dbReference>
<evidence type="ECO:0000313" key="12">
    <source>
        <dbReference type="EMBL" id="KAJ9679158.1"/>
    </source>
</evidence>
<dbReference type="AlphaFoldDB" id="A0AA38YYQ0"/>
<comment type="cofactor">
    <cofactor evidence="1">
        <name>Mn(2+)</name>
        <dbReference type="ChEBI" id="CHEBI:29035"/>
    </cofactor>
</comment>
<reference evidence="12 13" key="1">
    <citation type="journal article" date="2023" name="BMC Biotechnol.">
        <title>Vitis rotundifolia cv Carlos genome sequencing.</title>
        <authorList>
            <person name="Huff M."/>
            <person name="Hulse-Kemp A."/>
            <person name="Scheffler B."/>
            <person name="Youngblood R."/>
            <person name="Simpson S."/>
            <person name="Babiker E."/>
            <person name="Staton M."/>
        </authorList>
    </citation>
    <scope>NUCLEOTIDE SEQUENCE [LARGE SCALE GENOMIC DNA]</scope>
    <source>
        <tissue evidence="12">Leaf</tissue>
    </source>
</reference>
<evidence type="ECO:0000256" key="2">
    <source>
        <dbReference type="ARBA" id="ARBA00001946"/>
    </source>
</evidence>
<evidence type="ECO:0000256" key="5">
    <source>
        <dbReference type="ARBA" id="ARBA00022801"/>
    </source>
</evidence>
<feature type="domain" description="PPM-type phosphatase" evidence="11">
    <location>
        <begin position="60"/>
        <end position="372"/>
    </location>
</feature>
<organism evidence="12 13">
    <name type="scientific">Vitis rotundifolia</name>
    <name type="common">Muscadine grape</name>
    <dbReference type="NCBI Taxonomy" id="103349"/>
    <lineage>
        <taxon>Eukaryota</taxon>
        <taxon>Viridiplantae</taxon>
        <taxon>Streptophyta</taxon>
        <taxon>Embryophyta</taxon>
        <taxon>Tracheophyta</taxon>
        <taxon>Spermatophyta</taxon>
        <taxon>Magnoliopsida</taxon>
        <taxon>eudicotyledons</taxon>
        <taxon>Gunneridae</taxon>
        <taxon>Pentapetalae</taxon>
        <taxon>rosids</taxon>
        <taxon>Vitales</taxon>
        <taxon>Vitaceae</taxon>
        <taxon>Viteae</taxon>
        <taxon>Vitis</taxon>
    </lineage>
</organism>
<evidence type="ECO:0000256" key="6">
    <source>
        <dbReference type="ARBA" id="ARBA00022842"/>
    </source>
</evidence>
<protein>
    <recommendedName>
        <fullName evidence="3">protein-serine/threonine phosphatase</fullName>
        <ecNumber evidence="3">3.1.3.16</ecNumber>
    </recommendedName>
</protein>
<comment type="similarity">
    <text evidence="9">Belongs to the PP2C family.</text>
</comment>
<evidence type="ECO:0000256" key="4">
    <source>
        <dbReference type="ARBA" id="ARBA00022723"/>
    </source>
</evidence>
<dbReference type="GO" id="GO:0004722">
    <property type="term" value="F:protein serine/threonine phosphatase activity"/>
    <property type="evidence" value="ECO:0007669"/>
    <property type="project" value="UniProtKB-EC"/>
</dbReference>
<dbReference type="InterPro" id="IPR015655">
    <property type="entry name" value="PP2C"/>
</dbReference>
<feature type="compositionally biased region" description="Polar residues" evidence="10">
    <location>
        <begin position="8"/>
        <end position="21"/>
    </location>
</feature>
<keyword evidence="4" id="KW-0479">Metal-binding</keyword>
<evidence type="ECO:0000256" key="10">
    <source>
        <dbReference type="SAM" id="MobiDB-lite"/>
    </source>
</evidence>
<keyword evidence="7 9" id="KW-0904">Protein phosphatase</keyword>
<keyword evidence="5 9" id="KW-0378">Hydrolase</keyword>
<evidence type="ECO:0000259" key="11">
    <source>
        <dbReference type="PROSITE" id="PS51746"/>
    </source>
</evidence>
<dbReference type="InterPro" id="IPR000222">
    <property type="entry name" value="PP2C_BS"/>
</dbReference>
<dbReference type="PROSITE" id="PS51746">
    <property type="entry name" value="PPM_2"/>
    <property type="match status" value="1"/>
</dbReference>
<keyword evidence="8" id="KW-0464">Manganese</keyword>
<dbReference type="SUPFAM" id="SSF81606">
    <property type="entry name" value="PP2C-like"/>
    <property type="match status" value="1"/>
</dbReference>
<dbReference type="Pfam" id="PF00481">
    <property type="entry name" value="PP2C"/>
    <property type="match status" value="1"/>
</dbReference>
<dbReference type="FunFam" id="3.60.40.10:FF:000291">
    <property type="entry name" value="Protein phosphatase 2C 50"/>
    <property type="match status" value="1"/>
</dbReference>
<comment type="cofactor">
    <cofactor evidence="2">
        <name>Mg(2+)</name>
        <dbReference type="ChEBI" id="CHEBI:18420"/>
    </cofactor>
</comment>
<evidence type="ECO:0000256" key="7">
    <source>
        <dbReference type="ARBA" id="ARBA00022912"/>
    </source>
</evidence>
<sequence>MSARESEGGNSNVTVEGNQNLAEEEGGNNPAPSETSSGDDTESSLSILMAPSDAPPPEPVFGMMTVSGRMQEMEDAVSVQTNLCRPETNRGLPVHFFGVYDGHGGSHVANLCREMMHLILEQELMSAENTQEGAHGGEPGGKEIENKKGWTRALKRCFQRMDEVVLNSCLCRNDWRQCRCRGIMEVEMTGTTAVVAIIATDQIVVANCGDSRAVLCREGTAIPLSFDHKPDRSDELARIKSSGGRVIVMNGARVEGMLGMSRAIGDRYLKPFITSEPEITFTKREAGDECLILASDGLWDVLPNEVACGIASGCLRRESHATTENLNSEDWKESESTGQFYPNHTTQAAALLTRLALGRQSLDNISVVVVDLQRS</sequence>
<dbReference type="SMART" id="SM00332">
    <property type="entry name" value="PP2Cc"/>
    <property type="match status" value="1"/>
</dbReference>
<dbReference type="CDD" id="cd00143">
    <property type="entry name" value="PP2Cc"/>
    <property type="match status" value="1"/>
</dbReference>
<evidence type="ECO:0000256" key="3">
    <source>
        <dbReference type="ARBA" id="ARBA00013081"/>
    </source>
</evidence>
<dbReference type="Gene3D" id="3.60.40.10">
    <property type="entry name" value="PPM-type phosphatase domain"/>
    <property type="match status" value="1"/>
</dbReference>
<dbReference type="EC" id="3.1.3.16" evidence="3"/>
<keyword evidence="6" id="KW-0460">Magnesium</keyword>
<comment type="caution">
    <text evidence="12">The sequence shown here is derived from an EMBL/GenBank/DDBJ whole genome shotgun (WGS) entry which is preliminary data.</text>
</comment>
<keyword evidence="13" id="KW-1185">Reference proteome</keyword>
<dbReference type="EMBL" id="JARBHA010000016">
    <property type="protein sequence ID" value="KAJ9679158.1"/>
    <property type="molecule type" value="Genomic_DNA"/>
</dbReference>
<proteinExistence type="inferred from homology"/>
<feature type="region of interest" description="Disordered" evidence="10">
    <location>
        <begin position="1"/>
        <end position="58"/>
    </location>
</feature>
<dbReference type="InterPro" id="IPR036457">
    <property type="entry name" value="PPM-type-like_dom_sf"/>
</dbReference>
<evidence type="ECO:0000313" key="13">
    <source>
        <dbReference type="Proteomes" id="UP001168098"/>
    </source>
</evidence>
<dbReference type="GO" id="GO:0046872">
    <property type="term" value="F:metal ion binding"/>
    <property type="evidence" value="ECO:0007669"/>
    <property type="project" value="UniProtKB-KW"/>
</dbReference>
<name>A0AA38YYQ0_VITRO</name>